<keyword evidence="2" id="KW-0812">Transmembrane</keyword>
<evidence type="ECO:0000256" key="2">
    <source>
        <dbReference type="SAM" id="Phobius"/>
    </source>
</evidence>
<accession>A0ABS1FQQ8</accession>
<evidence type="ECO:0000313" key="3">
    <source>
        <dbReference type="EMBL" id="MBK1894773.1"/>
    </source>
</evidence>
<comment type="caution">
    <text evidence="3">The sequence shown here is derived from an EMBL/GenBank/DDBJ whole genome shotgun (WGS) entry which is preliminary data.</text>
</comment>
<organism evidence="3 4">
    <name type="scientific">Chryseobacterium paridis</name>
    <dbReference type="NCBI Taxonomy" id="2800328"/>
    <lineage>
        <taxon>Bacteria</taxon>
        <taxon>Pseudomonadati</taxon>
        <taxon>Bacteroidota</taxon>
        <taxon>Flavobacteriia</taxon>
        <taxon>Flavobacteriales</taxon>
        <taxon>Weeksellaceae</taxon>
        <taxon>Chryseobacterium group</taxon>
        <taxon>Chryseobacterium</taxon>
    </lineage>
</organism>
<evidence type="ECO:0008006" key="5">
    <source>
        <dbReference type="Google" id="ProtNLM"/>
    </source>
</evidence>
<protein>
    <recommendedName>
        <fullName evidence="5">Anti-sigma factor</fullName>
    </recommendedName>
</protein>
<reference evidence="4" key="1">
    <citation type="submission" date="2021-01" db="EMBL/GenBank/DDBJ databases">
        <title>Genome public.</title>
        <authorList>
            <person name="Liu C."/>
            <person name="Sun Q."/>
        </authorList>
    </citation>
    <scope>NUCLEOTIDE SEQUENCE [LARGE SCALE GENOMIC DNA]</scope>
    <source>
        <strain evidence="4">YIM B02567</strain>
    </source>
</reference>
<evidence type="ECO:0000313" key="4">
    <source>
        <dbReference type="Proteomes" id="UP000628669"/>
    </source>
</evidence>
<dbReference type="Proteomes" id="UP000628669">
    <property type="component" value="Unassembled WGS sequence"/>
</dbReference>
<feature type="region of interest" description="Disordered" evidence="1">
    <location>
        <begin position="120"/>
        <end position="141"/>
    </location>
</feature>
<keyword evidence="2" id="KW-1133">Transmembrane helix</keyword>
<keyword evidence="2" id="KW-0472">Membrane</keyword>
<dbReference type="EMBL" id="JAENHK010000001">
    <property type="protein sequence ID" value="MBK1894773.1"/>
    <property type="molecule type" value="Genomic_DNA"/>
</dbReference>
<keyword evidence="4" id="KW-1185">Reference proteome</keyword>
<sequence length="178" mass="20252">MKEFDIEKLERKNIYKVPDDMFNTIQERVMNDVKANKKAPVFKLNWVYAVAASLAIIFGVTFVFNSDQKTIKETGISEVNYAQNDPTPKSESQIAYETLKSDLNSVDNTDQIEENKKIENTEYSEDNEAEDGVKSQTGKIASKQTDAKMNDYLDSFSNSEIAELAKNSTEDVYLDLYN</sequence>
<name>A0ABS1FQQ8_9FLAO</name>
<proteinExistence type="predicted"/>
<gene>
    <name evidence="3" type="ORF">JHL15_03260</name>
</gene>
<evidence type="ECO:0000256" key="1">
    <source>
        <dbReference type="SAM" id="MobiDB-lite"/>
    </source>
</evidence>
<feature type="transmembrane region" description="Helical" evidence="2">
    <location>
        <begin position="46"/>
        <end position="64"/>
    </location>
</feature>